<dbReference type="Gene3D" id="3.40.50.10610">
    <property type="entry name" value="ABC-type transport auxiliary lipoprotein component"/>
    <property type="match status" value="1"/>
</dbReference>
<evidence type="ECO:0000313" key="4">
    <source>
        <dbReference type="Proteomes" id="UP001254608"/>
    </source>
</evidence>
<dbReference type="PROSITE" id="PS51257">
    <property type="entry name" value="PROKAR_LIPOPROTEIN"/>
    <property type="match status" value="1"/>
</dbReference>
<feature type="signal peptide" evidence="1">
    <location>
        <begin position="1"/>
        <end position="21"/>
    </location>
</feature>
<dbReference type="EMBL" id="JAVRIC010000015">
    <property type="protein sequence ID" value="MDT0497919.1"/>
    <property type="molecule type" value="Genomic_DNA"/>
</dbReference>
<proteinExistence type="predicted"/>
<dbReference type="InterPro" id="IPR005586">
    <property type="entry name" value="ABC_trans_aux"/>
</dbReference>
<evidence type="ECO:0000313" key="3">
    <source>
        <dbReference type="EMBL" id="MDT0497919.1"/>
    </source>
</evidence>
<evidence type="ECO:0000259" key="2">
    <source>
        <dbReference type="Pfam" id="PF03886"/>
    </source>
</evidence>
<evidence type="ECO:0000256" key="1">
    <source>
        <dbReference type="SAM" id="SignalP"/>
    </source>
</evidence>
<feature type="domain" description="ABC-type transport auxiliary lipoprotein component" evidence="2">
    <location>
        <begin position="28"/>
        <end position="187"/>
    </location>
</feature>
<accession>A0ABU2WL34</accession>
<protein>
    <submittedName>
        <fullName evidence="3">PqiC family protein</fullName>
    </submittedName>
</protein>
<dbReference type="SUPFAM" id="SSF159594">
    <property type="entry name" value="XCC0632-like"/>
    <property type="match status" value="1"/>
</dbReference>
<keyword evidence="4" id="KW-1185">Reference proteome</keyword>
<name>A0ABU2WL34_9GAMM</name>
<dbReference type="Pfam" id="PF03886">
    <property type="entry name" value="ABC_trans_aux"/>
    <property type="match status" value="1"/>
</dbReference>
<organism evidence="3 4">
    <name type="scientific">Banduia mediterranea</name>
    <dbReference type="NCBI Taxonomy" id="3075609"/>
    <lineage>
        <taxon>Bacteria</taxon>
        <taxon>Pseudomonadati</taxon>
        <taxon>Pseudomonadota</taxon>
        <taxon>Gammaproteobacteria</taxon>
        <taxon>Nevskiales</taxon>
        <taxon>Algiphilaceae</taxon>
        <taxon>Banduia</taxon>
    </lineage>
</organism>
<keyword evidence="1" id="KW-0732">Signal</keyword>
<comment type="caution">
    <text evidence="3">The sequence shown here is derived from an EMBL/GenBank/DDBJ whole genome shotgun (WGS) entry which is preliminary data.</text>
</comment>
<dbReference type="RefSeq" id="WP_311365312.1">
    <property type="nucleotide sequence ID" value="NZ_JAVRIC010000015.1"/>
</dbReference>
<dbReference type="Proteomes" id="UP001254608">
    <property type="component" value="Unassembled WGS sequence"/>
</dbReference>
<sequence>MSMRARFLLMAVLIVGVAACASEPIQFYTLIPPDSAMPATGVAGAPYQIEMLPVETPTQIDGPQMVLRRGGGEILLLETRRWIAPVADEVRSAISNRLTRELGTADVYGLPRTRDAAIYRIKVELNRFESYLDRSALIEATWSVRKLDTGAAPLVCKTRTEEPVTAGFPALVEGHQRAVVRIADAIAASLRQMATAQAASCP</sequence>
<gene>
    <name evidence="3" type="ORF">RM530_11175</name>
</gene>
<reference evidence="3 4" key="1">
    <citation type="submission" date="2023-09" db="EMBL/GenBank/DDBJ databases">
        <authorList>
            <person name="Rey-Velasco X."/>
        </authorList>
    </citation>
    <scope>NUCLEOTIDE SEQUENCE [LARGE SCALE GENOMIC DNA]</scope>
    <source>
        <strain evidence="3 4">W345</strain>
    </source>
</reference>
<feature type="chain" id="PRO_5045567482" evidence="1">
    <location>
        <begin position="22"/>
        <end position="202"/>
    </location>
</feature>